<organism evidence="1 2">
    <name type="scientific">Teichococcus coralli</name>
    <dbReference type="NCBI Taxonomy" id="2545983"/>
    <lineage>
        <taxon>Bacteria</taxon>
        <taxon>Pseudomonadati</taxon>
        <taxon>Pseudomonadota</taxon>
        <taxon>Alphaproteobacteria</taxon>
        <taxon>Acetobacterales</taxon>
        <taxon>Roseomonadaceae</taxon>
        <taxon>Roseomonas</taxon>
    </lineage>
</organism>
<accession>A0A845BBB1</accession>
<proteinExistence type="predicted"/>
<dbReference type="AlphaFoldDB" id="A0A845BBB1"/>
<sequence>MHQSHPVPPIGEASSARRLTYTPADPLLTAREAASETGRALSTFYRDLRAGLLPQPCVKVGRSPRWRRSVLHAALGLS</sequence>
<comment type="caution">
    <text evidence="1">The sequence shown here is derived from an EMBL/GenBank/DDBJ whole genome shotgun (WGS) entry which is preliminary data.</text>
</comment>
<reference evidence="1 2" key="1">
    <citation type="submission" date="2019-03" db="EMBL/GenBank/DDBJ databases">
        <title>Roseomonas sp. a novel Roseomonas species isolated from Sea whip Gorgonian.</title>
        <authorList>
            <person name="Li F."/>
            <person name="Pan X."/>
            <person name="Huang S."/>
            <person name="Li Z."/>
            <person name="Meng B."/>
        </authorList>
    </citation>
    <scope>NUCLEOTIDE SEQUENCE [LARGE SCALE GENOMIC DNA]</scope>
    <source>
        <strain evidence="1 2">M0104</strain>
    </source>
</reference>
<protein>
    <recommendedName>
        <fullName evidence="3">DNA-binding protein</fullName>
    </recommendedName>
</protein>
<evidence type="ECO:0000313" key="2">
    <source>
        <dbReference type="Proteomes" id="UP000460715"/>
    </source>
</evidence>
<evidence type="ECO:0008006" key="3">
    <source>
        <dbReference type="Google" id="ProtNLM"/>
    </source>
</evidence>
<dbReference type="Proteomes" id="UP000460715">
    <property type="component" value="Unassembled WGS sequence"/>
</dbReference>
<keyword evidence="2" id="KW-1185">Reference proteome</keyword>
<dbReference type="Gene3D" id="1.10.238.160">
    <property type="match status" value="1"/>
</dbReference>
<gene>
    <name evidence="1" type="ORF">E0493_08585</name>
</gene>
<name>A0A845BBB1_9PROT</name>
<evidence type="ECO:0000313" key="1">
    <source>
        <dbReference type="EMBL" id="MXP63406.1"/>
    </source>
</evidence>
<dbReference type="RefSeq" id="WP_160936542.1">
    <property type="nucleotide sequence ID" value="NZ_SNVJ01000006.1"/>
</dbReference>
<dbReference type="EMBL" id="SNVJ01000006">
    <property type="protein sequence ID" value="MXP63406.1"/>
    <property type="molecule type" value="Genomic_DNA"/>
</dbReference>
<dbReference type="OrthoDB" id="7284514at2"/>